<dbReference type="Gene3D" id="3.40.50.720">
    <property type="entry name" value="NAD(P)-binding Rossmann-like Domain"/>
    <property type="match status" value="1"/>
</dbReference>
<evidence type="ECO:0000256" key="3">
    <source>
        <dbReference type="SAM" id="MobiDB-lite"/>
    </source>
</evidence>
<feature type="region of interest" description="Disordered" evidence="3">
    <location>
        <begin position="340"/>
        <end position="359"/>
    </location>
</feature>
<dbReference type="PANTHER" id="PTHR43669">
    <property type="entry name" value="5-KETO-D-GLUCONATE 5-REDUCTASE"/>
    <property type="match status" value="1"/>
</dbReference>
<gene>
    <name evidence="5" type="ORF">EAS64_39885</name>
</gene>
<dbReference type="InterPro" id="IPR002347">
    <property type="entry name" value="SDR_fam"/>
</dbReference>
<dbReference type="SUPFAM" id="SSF54909">
    <property type="entry name" value="Dimeric alpha+beta barrel"/>
    <property type="match status" value="1"/>
</dbReference>
<dbReference type="Gene3D" id="3.30.70.100">
    <property type="match status" value="1"/>
</dbReference>
<feature type="domain" description="ABM" evidence="4">
    <location>
        <begin position="254"/>
        <end position="346"/>
    </location>
</feature>
<dbReference type="CDD" id="cd05233">
    <property type="entry name" value="SDR_c"/>
    <property type="match status" value="1"/>
</dbReference>
<dbReference type="Proteomes" id="UP000460272">
    <property type="component" value="Unassembled WGS sequence"/>
</dbReference>
<dbReference type="Pfam" id="PF13561">
    <property type="entry name" value="adh_short_C2"/>
    <property type="match status" value="1"/>
</dbReference>
<evidence type="ECO:0000259" key="4">
    <source>
        <dbReference type="PROSITE" id="PS51725"/>
    </source>
</evidence>
<keyword evidence="2" id="KW-0560">Oxidoreductase</keyword>
<proteinExistence type="inferred from homology"/>
<dbReference type="Pfam" id="PF03992">
    <property type="entry name" value="ABM"/>
    <property type="match status" value="1"/>
</dbReference>
<dbReference type="EMBL" id="RPFW01000011">
    <property type="protein sequence ID" value="TVY99817.1"/>
    <property type="molecule type" value="Genomic_DNA"/>
</dbReference>
<dbReference type="OrthoDB" id="5244470at2"/>
<name>A0A6P2BLL1_9ACTN</name>
<organism evidence="5 6">
    <name type="scientific">Trebonia kvetii</name>
    <dbReference type="NCBI Taxonomy" id="2480626"/>
    <lineage>
        <taxon>Bacteria</taxon>
        <taxon>Bacillati</taxon>
        <taxon>Actinomycetota</taxon>
        <taxon>Actinomycetes</taxon>
        <taxon>Streptosporangiales</taxon>
        <taxon>Treboniaceae</taxon>
        <taxon>Trebonia</taxon>
    </lineage>
</organism>
<evidence type="ECO:0000313" key="5">
    <source>
        <dbReference type="EMBL" id="TVY99817.1"/>
    </source>
</evidence>
<dbReference type="InterPro" id="IPR007138">
    <property type="entry name" value="ABM_dom"/>
</dbReference>
<sequence length="359" mass="37245">MPSGTYAPDLAGRHVVIPGGSGGVGEGAVRAYLTAGADVVVPTRSQERADEFRRLLGGAATGRLHLVVHDYTTFAGAEELAATMEDRLGSIDDVVAPIGGWWAGKRLWEISESDWQDAFVRLATTHMAVARAALPRMKADGAYSLIVGASASTPVLGSGLVSMEQAALLMMQQVLATELAGQKRVFALVLGPVRTRTADGSGADWITADQVGSVAVAASASTISGREVRLGNQAELVQALALLNDTEPRPVGPVVAVSTLDPKQGRRDDLLALLAELAPQIRAEAGCIRYSVHSPRGHDDGPLLVIQMFASAEAFTAHSSAIAAQVPRLSALLETPPAPPAVFGPVPSDGNAAKESLSA</sequence>
<dbReference type="PROSITE" id="PS51725">
    <property type="entry name" value="ABM"/>
    <property type="match status" value="1"/>
</dbReference>
<dbReference type="PANTHER" id="PTHR43669:SF3">
    <property type="entry name" value="ALCOHOL DEHYDROGENASE, PUTATIVE (AFU_ORTHOLOGUE AFUA_3G03445)-RELATED"/>
    <property type="match status" value="1"/>
</dbReference>
<dbReference type="RefSeq" id="WP_145861916.1">
    <property type="nucleotide sequence ID" value="NZ_RPFW01000011.1"/>
</dbReference>
<accession>A0A6P2BLL1</accession>
<dbReference type="AlphaFoldDB" id="A0A6P2BLL1"/>
<reference evidence="5 6" key="1">
    <citation type="submission" date="2018-11" db="EMBL/GenBank/DDBJ databases">
        <title>Trebonia kvetii gen.nov., sp.nov., a novel acidophilic actinobacterium, and proposal of the new actinobacterial family Treboniaceae fam. nov.</title>
        <authorList>
            <person name="Rapoport D."/>
            <person name="Sagova-Mareckova M."/>
            <person name="Sedlacek I."/>
            <person name="Provaznik J."/>
            <person name="Kralova S."/>
            <person name="Pavlinic D."/>
            <person name="Benes V."/>
            <person name="Kopecky J."/>
        </authorList>
    </citation>
    <scope>NUCLEOTIDE SEQUENCE [LARGE SCALE GENOMIC DNA]</scope>
    <source>
        <strain evidence="5 6">15Tr583</strain>
    </source>
</reference>
<protein>
    <submittedName>
        <fullName evidence="5">SDR family oxidoreductase</fullName>
    </submittedName>
</protein>
<evidence type="ECO:0000256" key="2">
    <source>
        <dbReference type="ARBA" id="ARBA00023002"/>
    </source>
</evidence>
<dbReference type="SUPFAM" id="SSF51735">
    <property type="entry name" value="NAD(P)-binding Rossmann-fold domains"/>
    <property type="match status" value="1"/>
</dbReference>
<evidence type="ECO:0000313" key="6">
    <source>
        <dbReference type="Proteomes" id="UP000460272"/>
    </source>
</evidence>
<comment type="similarity">
    <text evidence="1">Belongs to the short-chain dehydrogenases/reductases (SDR) family.</text>
</comment>
<dbReference type="GO" id="GO:0016491">
    <property type="term" value="F:oxidoreductase activity"/>
    <property type="evidence" value="ECO:0007669"/>
    <property type="project" value="UniProtKB-KW"/>
</dbReference>
<comment type="caution">
    <text evidence="5">The sequence shown here is derived from an EMBL/GenBank/DDBJ whole genome shotgun (WGS) entry which is preliminary data.</text>
</comment>
<dbReference type="InterPro" id="IPR036291">
    <property type="entry name" value="NAD(P)-bd_dom_sf"/>
</dbReference>
<keyword evidence="6" id="KW-1185">Reference proteome</keyword>
<evidence type="ECO:0000256" key="1">
    <source>
        <dbReference type="ARBA" id="ARBA00006484"/>
    </source>
</evidence>
<dbReference type="InterPro" id="IPR011008">
    <property type="entry name" value="Dimeric_a/b-barrel"/>
</dbReference>